<dbReference type="AlphaFoldDB" id="A0A9P9JQJ2"/>
<comment type="similarity">
    <text evidence="2 9">Belongs to the zinc-containing alcohol dehydrogenase family.</text>
</comment>
<dbReference type="Pfam" id="PF00107">
    <property type="entry name" value="ADH_zinc_N"/>
    <property type="match status" value="1"/>
</dbReference>
<gene>
    <name evidence="11" type="ORF">BKA55DRAFT_599732</name>
</gene>
<accession>A0A9P9JQJ2</accession>
<dbReference type="InterPro" id="IPR013149">
    <property type="entry name" value="ADH-like_C"/>
</dbReference>
<dbReference type="SUPFAM" id="SSF50129">
    <property type="entry name" value="GroES-like"/>
    <property type="match status" value="1"/>
</dbReference>
<evidence type="ECO:0000256" key="2">
    <source>
        <dbReference type="ARBA" id="ARBA00008072"/>
    </source>
</evidence>
<dbReference type="InterPro" id="IPR013154">
    <property type="entry name" value="ADH-like_N"/>
</dbReference>
<dbReference type="Gene3D" id="3.40.50.720">
    <property type="entry name" value="NAD(P)-binding Rossmann-like Domain"/>
    <property type="match status" value="1"/>
</dbReference>
<dbReference type="Proteomes" id="UP000720189">
    <property type="component" value="Unassembled WGS sequence"/>
</dbReference>
<dbReference type="GO" id="GO:0016787">
    <property type="term" value="F:hydrolase activity"/>
    <property type="evidence" value="ECO:0007669"/>
    <property type="project" value="UniProtKB-KW"/>
</dbReference>
<dbReference type="InterPro" id="IPR020843">
    <property type="entry name" value="ER"/>
</dbReference>
<comment type="caution">
    <text evidence="11">The sequence shown here is derived from an EMBL/GenBank/DDBJ whole genome shotgun (WGS) entry which is preliminary data.</text>
</comment>
<dbReference type="Pfam" id="PF01425">
    <property type="entry name" value="Amidase"/>
    <property type="match status" value="1"/>
</dbReference>
<dbReference type="GO" id="GO:0008270">
    <property type="term" value="F:zinc ion binding"/>
    <property type="evidence" value="ECO:0007669"/>
    <property type="project" value="InterPro"/>
</dbReference>
<dbReference type="OrthoDB" id="6428749at2759"/>
<comment type="cofactor">
    <cofactor evidence="1 9">
        <name>Zn(2+)</name>
        <dbReference type="ChEBI" id="CHEBI:29105"/>
    </cofactor>
</comment>
<dbReference type="PANTHER" id="PTHR46072">
    <property type="entry name" value="AMIDASE-RELATED-RELATED"/>
    <property type="match status" value="1"/>
</dbReference>
<dbReference type="InterPro" id="IPR036928">
    <property type="entry name" value="AS_sf"/>
</dbReference>
<dbReference type="EMBL" id="JAGMUX010000030">
    <property type="protein sequence ID" value="KAH7213251.1"/>
    <property type="molecule type" value="Genomic_DNA"/>
</dbReference>
<evidence type="ECO:0000256" key="6">
    <source>
        <dbReference type="ARBA" id="ARBA00022833"/>
    </source>
</evidence>
<dbReference type="RefSeq" id="XP_046041699.1">
    <property type="nucleotide sequence ID" value="XM_046196435.1"/>
</dbReference>
<sequence>MSLPKTYKAASFDNSGSKLAIKEVELQQPGPGFILVKVLACGVCHSDSWMRQGRFGDLFPRVPGHEAVGDVVAVGDGVKNVKVGERVGGAWHGGHDGTCRSCQTGLFQLCSNGVINGVTMDGGYAEYVLLHAEAAVRIPSDADPAEVAPLLCAGVTVFNAIRNMGVLQGGLVAVQGLGGLGHLALQYASKMGYTVVAMSAGSEKKDFAMKLGAHHYIDSRKGDPCDALQKLGGANMILSTAPNAEAVSPLTAGLAPQGKLVVLSPLGPVEFNTVHMIMKGLSVHGWNTGHQQDSEDAIAFAHTHGIKCIIEKFDFATEHREAFEKMESGKLLIRHVLGDYREAEKGGSRCEPLFETALERAKYLDEYLKKHQKLIGPLHGIPVSVKDQFNIAGVDTTLGYVGRSFKPASDNAVMVTILENLGAIIITKTVIPQSIMYGETESPLWGLTTYPGKPELSPGGSSGGEATLMRMSGSLGGWATDIGGSIRVPSHLCGLFGLKPSSGRFSYSGAANSHEGQSHVPSSIGPMSPVLSNLITLTKECLLAEPWRLDPNVVPIPWRQHDFYNVQKRKLTIGVILDDGVVRPHPEIQEAVHRAVAIFEKAGHKVIPWSTADHSSCIEIQDQFYRADGGEDIKTEVAVAGEPMIAHVEALVNSSKPISVYEYWQLNRRKTAAQEAYNKKWNAADEGSCVDVIISSVSPHTAVPHRSSRWTGYAKIWNFLDYTAMSFPFAKFGKSEDSTSSDVYVAATEEARHSYLHEYAPRNAIDEWIRGLYDPEAMQGLDIGVQIIGRRYEEEKVCDSLGYIFGSYFRQIEFLQVYTSKKPTRRKSYDTLQMSENKEIIHKPKSILTIAFNRLYYYNGIITLSIMIDDAPSIPLSAEKSRVSMSPSLLTPIGNP</sequence>
<keyword evidence="5" id="KW-0378">Hydrolase</keyword>
<dbReference type="InterPro" id="IPR002328">
    <property type="entry name" value="ADH_Zn_CS"/>
</dbReference>
<evidence type="ECO:0000313" key="12">
    <source>
        <dbReference type="Proteomes" id="UP000720189"/>
    </source>
</evidence>
<dbReference type="SMART" id="SM00829">
    <property type="entry name" value="PKS_ER"/>
    <property type="match status" value="1"/>
</dbReference>
<evidence type="ECO:0000259" key="10">
    <source>
        <dbReference type="SMART" id="SM00829"/>
    </source>
</evidence>
<evidence type="ECO:0000313" key="11">
    <source>
        <dbReference type="EMBL" id="KAH7213251.1"/>
    </source>
</evidence>
<evidence type="ECO:0000256" key="4">
    <source>
        <dbReference type="ARBA" id="ARBA00022723"/>
    </source>
</evidence>
<evidence type="ECO:0000256" key="8">
    <source>
        <dbReference type="ARBA" id="ARBA00023027"/>
    </source>
</evidence>
<dbReference type="PANTHER" id="PTHR46072:SF2">
    <property type="entry name" value="AMIDASE (EUROFUNG)"/>
    <property type="match status" value="1"/>
</dbReference>
<keyword evidence="7" id="KW-0560">Oxidoreductase</keyword>
<keyword evidence="12" id="KW-1185">Reference proteome</keyword>
<dbReference type="InterPro" id="IPR036291">
    <property type="entry name" value="NAD(P)-bd_dom_sf"/>
</dbReference>
<proteinExistence type="inferred from homology"/>
<dbReference type="SUPFAM" id="SSF51735">
    <property type="entry name" value="NAD(P)-binding Rossmann-fold domains"/>
    <property type="match status" value="1"/>
</dbReference>
<keyword evidence="8" id="KW-0520">NAD</keyword>
<dbReference type="Pfam" id="PF08240">
    <property type="entry name" value="ADH_N"/>
    <property type="match status" value="1"/>
</dbReference>
<dbReference type="GeneID" id="70226389"/>
<protein>
    <submittedName>
        <fullName evidence="11">Amidase signature domain-containing protein</fullName>
    </submittedName>
</protein>
<dbReference type="InterPro" id="IPR023631">
    <property type="entry name" value="Amidase_dom"/>
</dbReference>
<keyword evidence="6 9" id="KW-0862">Zinc</keyword>
<comment type="similarity">
    <text evidence="3">Belongs to the amidase family.</text>
</comment>
<dbReference type="Gene3D" id="3.90.1300.10">
    <property type="entry name" value="Amidase signature (AS) domain"/>
    <property type="match status" value="1"/>
</dbReference>
<keyword evidence="4 9" id="KW-0479">Metal-binding</keyword>
<dbReference type="PROSITE" id="PS00059">
    <property type="entry name" value="ADH_ZINC"/>
    <property type="match status" value="1"/>
</dbReference>
<dbReference type="InterPro" id="IPR011032">
    <property type="entry name" value="GroES-like_sf"/>
</dbReference>
<reference evidence="11" key="1">
    <citation type="journal article" date="2021" name="Nat. Commun.">
        <title>Genetic determinants of endophytism in the Arabidopsis root mycobiome.</title>
        <authorList>
            <person name="Mesny F."/>
            <person name="Miyauchi S."/>
            <person name="Thiergart T."/>
            <person name="Pickel B."/>
            <person name="Atanasova L."/>
            <person name="Karlsson M."/>
            <person name="Huettel B."/>
            <person name="Barry K.W."/>
            <person name="Haridas S."/>
            <person name="Chen C."/>
            <person name="Bauer D."/>
            <person name="Andreopoulos W."/>
            <person name="Pangilinan J."/>
            <person name="LaButti K."/>
            <person name="Riley R."/>
            <person name="Lipzen A."/>
            <person name="Clum A."/>
            <person name="Drula E."/>
            <person name="Henrissat B."/>
            <person name="Kohler A."/>
            <person name="Grigoriev I.V."/>
            <person name="Martin F.M."/>
            <person name="Hacquard S."/>
        </authorList>
    </citation>
    <scope>NUCLEOTIDE SEQUENCE</scope>
    <source>
        <strain evidence="11">MPI-CAGE-AT-0023</strain>
    </source>
</reference>
<evidence type="ECO:0000256" key="9">
    <source>
        <dbReference type="RuleBase" id="RU361277"/>
    </source>
</evidence>
<dbReference type="SUPFAM" id="SSF75304">
    <property type="entry name" value="Amidase signature (AS) enzymes"/>
    <property type="match status" value="1"/>
</dbReference>
<name>A0A9P9JQJ2_FUSRE</name>
<feature type="domain" description="Enoyl reductase (ER)" evidence="10">
    <location>
        <begin position="16"/>
        <end position="333"/>
    </location>
</feature>
<evidence type="ECO:0000256" key="7">
    <source>
        <dbReference type="ARBA" id="ARBA00023002"/>
    </source>
</evidence>
<evidence type="ECO:0000256" key="1">
    <source>
        <dbReference type="ARBA" id="ARBA00001947"/>
    </source>
</evidence>
<dbReference type="Gene3D" id="3.90.180.10">
    <property type="entry name" value="Medium-chain alcohol dehydrogenases, catalytic domain"/>
    <property type="match status" value="1"/>
</dbReference>
<dbReference type="GO" id="GO:0018455">
    <property type="term" value="F:alcohol dehydrogenase [NAD(P)+] activity"/>
    <property type="evidence" value="ECO:0007669"/>
    <property type="project" value="UniProtKB-ARBA"/>
</dbReference>
<evidence type="ECO:0000256" key="3">
    <source>
        <dbReference type="ARBA" id="ARBA00009199"/>
    </source>
</evidence>
<evidence type="ECO:0000256" key="5">
    <source>
        <dbReference type="ARBA" id="ARBA00022801"/>
    </source>
</evidence>
<dbReference type="FunFam" id="3.40.50.720:FF:000039">
    <property type="entry name" value="Alcohol dehydrogenase AdhP"/>
    <property type="match status" value="1"/>
</dbReference>
<organism evidence="11 12">
    <name type="scientific">Fusarium redolens</name>
    <dbReference type="NCBI Taxonomy" id="48865"/>
    <lineage>
        <taxon>Eukaryota</taxon>
        <taxon>Fungi</taxon>
        <taxon>Dikarya</taxon>
        <taxon>Ascomycota</taxon>
        <taxon>Pezizomycotina</taxon>
        <taxon>Sordariomycetes</taxon>
        <taxon>Hypocreomycetidae</taxon>
        <taxon>Hypocreales</taxon>
        <taxon>Nectriaceae</taxon>
        <taxon>Fusarium</taxon>
        <taxon>Fusarium redolens species complex</taxon>
    </lineage>
</organism>